<dbReference type="Gene3D" id="3.10.100.10">
    <property type="entry name" value="Mannose-Binding Protein A, subunit A"/>
    <property type="match status" value="1"/>
</dbReference>
<dbReference type="PANTHER" id="PTHR45784:SF3">
    <property type="entry name" value="C-TYPE LECTIN DOMAIN FAMILY 4 MEMBER K-LIKE-RELATED"/>
    <property type="match status" value="1"/>
</dbReference>
<feature type="signal peptide" evidence="2">
    <location>
        <begin position="1"/>
        <end position="15"/>
    </location>
</feature>
<keyword evidence="5" id="KW-1185">Reference proteome</keyword>
<dbReference type="Pfam" id="PF00059">
    <property type="entry name" value="Lectin_C"/>
    <property type="match status" value="1"/>
</dbReference>
<feature type="domain" description="C-type lectin" evidence="3">
    <location>
        <begin position="25"/>
        <end position="149"/>
    </location>
</feature>
<dbReference type="PROSITE" id="PS50041">
    <property type="entry name" value="C_TYPE_LECTIN_2"/>
    <property type="match status" value="1"/>
</dbReference>
<evidence type="ECO:0000256" key="2">
    <source>
        <dbReference type="SAM" id="SignalP"/>
    </source>
</evidence>
<dbReference type="InterPro" id="IPR016187">
    <property type="entry name" value="CTDL_fold"/>
</dbReference>
<proteinExistence type="predicted"/>
<evidence type="ECO:0000313" key="4">
    <source>
        <dbReference type="Ensembl" id="ENSPMGP00000025333.1"/>
    </source>
</evidence>
<dbReference type="Ensembl" id="ENSPMGT00000026978.1">
    <property type="protein sequence ID" value="ENSPMGP00000025333.1"/>
    <property type="gene ID" value="ENSPMGG00000020447.1"/>
</dbReference>
<dbReference type="InterPro" id="IPR016186">
    <property type="entry name" value="C-type_lectin-like/link_sf"/>
</dbReference>
<keyword evidence="1" id="KW-1015">Disulfide bond</keyword>
<accession>A0A3B4B766</accession>
<reference evidence="4" key="1">
    <citation type="submission" date="2025-08" db="UniProtKB">
        <authorList>
            <consortium name="Ensembl"/>
        </authorList>
    </citation>
    <scope>IDENTIFICATION</scope>
</reference>
<dbReference type="STRING" id="409849.ENSPMGP00000025333"/>
<dbReference type="AlphaFoldDB" id="A0A3B4B766"/>
<name>A0A3B4B766_9GOBI</name>
<dbReference type="PROSITE" id="PS00615">
    <property type="entry name" value="C_TYPE_LECTIN_1"/>
    <property type="match status" value="1"/>
</dbReference>
<feature type="chain" id="PRO_5017482793" description="C-type lectin domain-containing protein" evidence="2">
    <location>
        <begin position="16"/>
        <end position="176"/>
    </location>
</feature>
<keyword evidence="2" id="KW-0732">Signal</keyword>
<dbReference type="PANTHER" id="PTHR45784">
    <property type="entry name" value="C-TYPE LECTIN DOMAIN FAMILY 20 MEMBER A-RELATED"/>
    <property type="match status" value="1"/>
</dbReference>
<evidence type="ECO:0000256" key="1">
    <source>
        <dbReference type="ARBA" id="ARBA00023157"/>
    </source>
</evidence>
<dbReference type="InterPro" id="IPR001304">
    <property type="entry name" value="C-type_lectin-like"/>
</dbReference>
<reference evidence="4" key="2">
    <citation type="submission" date="2025-09" db="UniProtKB">
        <authorList>
            <consortium name="Ensembl"/>
        </authorList>
    </citation>
    <scope>IDENTIFICATION</scope>
</reference>
<sequence length="176" mass="20629">MHLFFFRASEMRGLATLVLVLCSRFPLRQYHFINTPMTWPQAQQYCRQNYTDLATFESIEEVQQFQPTISFTWVWIGLFDDMSSWQGVMGKEPNSWRWSATGDHSQSGYQIWSFGEPNYGDRFETCVVMDTNGEWQDKGCNLLYGFVCFTGKRTQGLVNSEYYIVPLLSGLRKIKY</sequence>
<dbReference type="SUPFAM" id="SSF56436">
    <property type="entry name" value="C-type lectin-like"/>
    <property type="match status" value="1"/>
</dbReference>
<evidence type="ECO:0000313" key="5">
    <source>
        <dbReference type="Proteomes" id="UP000261520"/>
    </source>
</evidence>
<dbReference type="InterPro" id="IPR018378">
    <property type="entry name" value="C-type_lectin_CS"/>
</dbReference>
<dbReference type="Proteomes" id="UP000261520">
    <property type="component" value="Unplaced"/>
</dbReference>
<protein>
    <recommendedName>
        <fullName evidence="3">C-type lectin domain-containing protein</fullName>
    </recommendedName>
</protein>
<organism evidence="4 5">
    <name type="scientific">Periophthalmus magnuspinnatus</name>
    <dbReference type="NCBI Taxonomy" id="409849"/>
    <lineage>
        <taxon>Eukaryota</taxon>
        <taxon>Metazoa</taxon>
        <taxon>Chordata</taxon>
        <taxon>Craniata</taxon>
        <taxon>Vertebrata</taxon>
        <taxon>Euteleostomi</taxon>
        <taxon>Actinopterygii</taxon>
        <taxon>Neopterygii</taxon>
        <taxon>Teleostei</taxon>
        <taxon>Neoteleostei</taxon>
        <taxon>Acanthomorphata</taxon>
        <taxon>Gobiaria</taxon>
        <taxon>Gobiiformes</taxon>
        <taxon>Gobioidei</taxon>
        <taxon>Gobiidae</taxon>
        <taxon>Oxudercinae</taxon>
        <taxon>Periophthalmus</taxon>
    </lineage>
</organism>
<dbReference type="SMART" id="SM00034">
    <property type="entry name" value="CLECT"/>
    <property type="match status" value="1"/>
</dbReference>
<evidence type="ECO:0000259" key="3">
    <source>
        <dbReference type="PROSITE" id="PS50041"/>
    </source>
</evidence>